<reference evidence="4 5" key="1">
    <citation type="submission" date="2019-01" db="EMBL/GenBank/DDBJ databases">
        <title>Oerskovia turbata Genome sequencing and assembly.</title>
        <authorList>
            <person name="Dou T."/>
        </authorList>
    </citation>
    <scope>NUCLEOTIDE SEQUENCE [LARGE SCALE GENOMIC DNA]</scope>
    <source>
        <strain evidence="3 4">JCM12123</strain>
        <strain evidence="2 5">JCM3160</strain>
    </source>
</reference>
<name>A0A4Q1L1K8_9CELL</name>
<dbReference type="EMBL" id="SDJQ01000005">
    <property type="protein sequence ID" value="RXR36107.1"/>
    <property type="molecule type" value="Genomic_DNA"/>
</dbReference>
<dbReference type="Proteomes" id="UP000289805">
    <property type="component" value="Unassembled WGS sequence"/>
</dbReference>
<proteinExistence type="predicted"/>
<organism evidence="3 4">
    <name type="scientific">Oerskovia turbata</name>
    <dbReference type="NCBI Taxonomy" id="1713"/>
    <lineage>
        <taxon>Bacteria</taxon>
        <taxon>Bacillati</taxon>
        <taxon>Actinomycetota</taxon>
        <taxon>Actinomycetes</taxon>
        <taxon>Micrococcales</taxon>
        <taxon>Cellulomonadaceae</taxon>
        <taxon>Oerskovia</taxon>
    </lineage>
</organism>
<sequence>MNLPSSTRPYGLGCTRRAPARAPQTSGAPIEFRIDPLLATAHEQRSDGMSVTGTVGFPRPDDEPRSVVATFGNLSGRTSRP</sequence>
<accession>A0A4Q1L1K8</accession>
<gene>
    <name evidence="2" type="ORF">EQW73_02490</name>
    <name evidence="3" type="ORF">EQW78_03270</name>
</gene>
<dbReference type="RefSeq" id="WP_030150716.1">
    <property type="nucleotide sequence ID" value="NZ_JOFV01000005.1"/>
</dbReference>
<evidence type="ECO:0000313" key="2">
    <source>
        <dbReference type="EMBL" id="RXR27319.1"/>
    </source>
</evidence>
<dbReference type="Proteomes" id="UP000290517">
    <property type="component" value="Unassembled WGS sequence"/>
</dbReference>
<protein>
    <submittedName>
        <fullName evidence="3">Uncharacterized protein</fullName>
    </submittedName>
</protein>
<dbReference type="AlphaFoldDB" id="A0A4Q1L1K8"/>
<evidence type="ECO:0000313" key="4">
    <source>
        <dbReference type="Proteomes" id="UP000289805"/>
    </source>
</evidence>
<feature type="region of interest" description="Disordered" evidence="1">
    <location>
        <begin position="1"/>
        <end position="27"/>
    </location>
</feature>
<evidence type="ECO:0000256" key="1">
    <source>
        <dbReference type="SAM" id="MobiDB-lite"/>
    </source>
</evidence>
<evidence type="ECO:0000313" key="3">
    <source>
        <dbReference type="EMBL" id="RXR36107.1"/>
    </source>
</evidence>
<comment type="caution">
    <text evidence="3">The sequence shown here is derived from an EMBL/GenBank/DDBJ whole genome shotgun (WGS) entry which is preliminary data.</text>
</comment>
<feature type="compositionally biased region" description="Polar residues" evidence="1">
    <location>
        <begin position="72"/>
        <end position="81"/>
    </location>
</feature>
<dbReference type="EMBL" id="SDJR01000002">
    <property type="protein sequence ID" value="RXR27319.1"/>
    <property type="molecule type" value="Genomic_DNA"/>
</dbReference>
<keyword evidence="5" id="KW-1185">Reference proteome</keyword>
<dbReference type="STRING" id="1713.GCA_000718325_01162"/>
<evidence type="ECO:0000313" key="5">
    <source>
        <dbReference type="Proteomes" id="UP000290517"/>
    </source>
</evidence>
<feature type="region of interest" description="Disordered" evidence="1">
    <location>
        <begin position="43"/>
        <end position="81"/>
    </location>
</feature>